<comment type="subunit">
    <text evidence="18">Interacts with KIF23 and RBM44. Interacts with CEP55; inhibiting interaction between CEP55 and PDCD6IP/ALIX and TSG101.</text>
</comment>
<feature type="repeat" description="ANK" evidence="22">
    <location>
        <begin position="88"/>
        <end position="120"/>
    </location>
</feature>
<dbReference type="GO" id="GO:0007140">
    <property type="term" value="P:male meiotic nuclear division"/>
    <property type="evidence" value="ECO:0007669"/>
    <property type="project" value="InterPro"/>
</dbReference>
<dbReference type="InterPro" id="IPR002110">
    <property type="entry name" value="Ankyrin_rpt"/>
</dbReference>
<keyword evidence="13 22" id="KW-0040">ANK repeat</keyword>
<comment type="similarity">
    <text evidence="16">Belongs to the protein kinase superfamily.</text>
</comment>
<gene>
    <name evidence="25" type="primary">Tex14</name>
    <name evidence="25" type="ORF">ZAPATR_R05881</name>
</gene>
<sequence>MAHALPLPIPCPVQLGSIKGDSLEAQLHEYVRQGSHVKVKRVLKKGVFVDAMNSMGQTSLFTAALLGLGKIVDVLLDYGSDANHRCYDGSTPVHAAAFSGNQWILSKLLDEGGDLRVHDKDGRSPQYWAMSAAKESSAQMLEFIQRCTFYMQAAIQNFPSDLLRKVGSSRALVCSLSRFGGLVQGNVDSPLGKFLKGGANAAKNIYSFGFGKFYLAGSGHLGYLASLPIVGEKDVVQADDEPTFSYHVGPYMIMTNLMWGGSRVTVKKLSFEPHQSCSKLRLADLLIAEQEHSSKLRHPHLLQLMSVCLSSDLEKTRLVYERVNFGSLYSILHERRMEFPVLHMETILHLLLQINDTLRFLHSRGFIHRSVTSYAIQLVSSGEAKLCNLEYMIESKDGGEHSDLTRIPVPAQLYKWCSPEVILGKTVTVKSDIYSFCTVMQEVLTETLPWKGVEDSVIKQHVMSGQPLEADVRLPMPYYEIIKSGLEPKQENRSMKLQDIQYILKNDLKDLVKSQTGCANVMSKAQRPAGFADVNICLASAFSYQKRTQESQGKERAEADSPTNPRYSLFPEEDNALVDQEASTSLQPVPQDKNHHITSELLRTPSVSDVDDSLHSFEINEIFASYPELHEDVAEEGAGLGQTLKDEKRQRNEDLYAFPGVPCEENWAYEEGGFSESDTEYTAEEGDSVSEAFDLCLLPQVREAARCMSGLSQSDQYISKCVLNVKIMQSMVQQIADSMHRTVEKMDKIEATEKRKKLLQEMRMNQLPKQIFQERPWNRSDDTSQNTSNPFTGVNTLLWKAVGPPSSDYIPPTACQSQGVLGGENSQAVPKAAKEMEAIQNEKRKCFHGMSKSRNENRHHDLSFSVMNSLGDQMSRDHEHLLPQVSVRCKKKFELQCQRGDDSHSAASGSEEERWCYRIPRSEMYSAKISEERRMVQSEWRAEVKQMARRVASGQLELTSLYPASECTSESEAESIKEAFQDYTARLQKSQDRQRYSVDNGEPWDLGSEDRSQSEESDLESAFRSSEGRSCQSPSQEEQAESGIAIHKNSVLPQQVENLSGGHSGKLHCSLNSCPNVPQEFFTADDFLAPTIQGSSELEVKNNTEDTNESVGVRGAFTVCQCYSLPSPGGMELSVSKVDKCVNTCVEAAQEVTLWEPQEEPKEKDISVSDIQDLSSIPWEQESYRDIDCKTPRVCHAPVSVSTPLNSEEKIPVAFEKCTQCHEVASDPTFCSSQETSAVSRTYATAYEEGRSMEIPPIASGICSSELNEPVIGLLVSPQWDACLNHSELTALSQASNHFIDELPPPAQELLDEIEYLKQQDSIAQGSKEEGLYDCRVQINDPDPIKTDDREAKRESERSEKRNDSLWTTESFHLAEETERAHSTLDDILEGMLHAIPGDEEIQEQ</sequence>
<keyword evidence="25" id="KW-0418">Kinase</keyword>
<accession>A0A7L3FYB8</accession>
<evidence type="ECO:0000256" key="19">
    <source>
        <dbReference type="ARBA" id="ARBA00073130"/>
    </source>
</evidence>
<dbReference type="GO" id="GO:0008608">
    <property type="term" value="P:attachment of spindle microtubules to kinetochore"/>
    <property type="evidence" value="ECO:0007669"/>
    <property type="project" value="InterPro"/>
</dbReference>
<name>A0A7L3FYB8_9GRUI</name>
<feature type="compositionally biased region" description="Basic and acidic residues" evidence="23">
    <location>
        <begin position="548"/>
        <end position="559"/>
    </location>
</feature>
<keyword evidence="6" id="KW-0597">Phosphoprotein</keyword>
<dbReference type="EMBL" id="VZTU01031094">
    <property type="protein sequence ID" value="NXT84675.1"/>
    <property type="molecule type" value="Genomic_DNA"/>
</dbReference>
<dbReference type="Gene3D" id="1.25.40.20">
    <property type="entry name" value="Ankyrin repeat-containing domain"/>
    <property type="match status" value="1"/>
</dbReference>
<evidence type="ECO:0000256" key="20">
    <source>
        <dbReference type="ARBA" id="ARBA00081075"/>
    </source>
</evidence>
<dbReference type="GO" id="GO:0043063">
    <property type="term" value="P:intercellular bridge organization"/>
    <property type="evidence" value="ECO:0007669"/>
    <property type="project" value="InterPro"/>
</dbReference>
<keyword evidence="8" id="KW-0677">Repeat</keyword>
<feature type="non-terminal residue" evidence="25">
    <location>
        <position position="1"/>
    </location>
</feature>
<evidence type="ECO:0000256" key="9">
    <source>
        <dbReference type="ARBA" id="ARBA00022741"/>
    </source>
</evidence>
<keyword evidence="10" id="KW-0498">Mitosis</keyword>
<dbReference type="GO" id="GO:0030496">
    <property type="term" value="C:midbody"/>
    <property type="evidence" value="ECO:0007669"/>
    <property type="project" value="UniProtKB-SubCell"/>
</dbReference>
<dbReference type="GO" id="GO:0045171">
    <property type="term" value="C:intercellular bridge"/>
    <property type="evidence" value="ECO:0007669"/>
    <property type="project" value="TreeGrafter"/>
</dbReference>
<dbReference type="GO" id="GO:0004672">
    <property type="term" value="F:protein kinase activity"/>
    <property type="evidence" value="ECO:0007669"/>
    <property type="project" value="InterPro"/>
</dbReference>
<protein>
    <recommendedName>
        <fullName evidence="19">Inactive serine/threonine-protein kinase TEX14</fullName>
    </recommendedName>
    <alternativeName>
        <fullName evidence="21">Testis-expressed sequence 14</fullName>
    </alternativeName>
    <alternativeName>
        <fullName evidence="20">Testis-expressed sequence 14 protein</fullName>
    </alternativeName>
</protein>
<feature type="region of interest" description="Disordered" evidence="23">
    <location>
        <begin position="1336"/>
        <end position="1379"/>
    </location>
</feature>
<dbReference type="PANTHER" id="PTHR23060:SF3">
    <property type="entry name" value="TESTIS EXPRESSED 14, INTERCELLULAR BRIDGE FORMING FACTOR"/>
    <property type="match status" value="1"/>
</dbReference>
<dbReference type="GO" id="GO:0005737">
    <property type="term" value="C:cytoplasm"/>
    <property type="evidence" value="ECO:0007669"/>
    <property type="project" value="UniProtKB-SubCell"/>
</dbReference>
<proteinExistence type="inferred from homology"/>
<dbReference type="InterPro" id="IPR036770">
    <property type="entry name" value="Ankyrin_rpt-contain_sf"/>
</dbReference>
<evidence type="ECO:0000256" key="6">
    <source>
        <dbReference type="ARBA" id="ARBA00022553"/>
    </source>
</evidence>
<feature type="region of interest" description="Disordered" evidence="23">
    <location>
        <begin position="988"/>
        <end position="1042"/>
    </location>
</feature>
<keyword evidence="5" id="KW-0963">Cytoplasm</keyword>
<comment type="caution">
    <text evidence="25">The sequence shown here is derived from an EMBL/GenBank/DDBJ whole genome shotgun (WGS) entry which is preliminary data.</text>
</comment>
<dbReference type="GO" id="GO:0051301">
    <property type="term" value="P:cell division"/>
    <property type="evidence" value="ECO:0007669"/>
    <property type="project" value="UniProtKB-KW"/>
</dbReference>
<feature type="repeat" description="ANK" evidence="22">
    <location>
        <begin position="55"/>
        <end position="87"/>
    </location>
</feature>
<dbReference type="Gene3D" id="1.10.510.10">
    <property type="entry name" value="Transferase(Phosphotransferase) domain 1"/>
    <property type="match status" value="1"/>
</dbReference>
<evidence type="ECO:0000256" key="22">
    <source>
        <dbReference type="PROSITE-ProRule" id="PRU00023"/>
    </source>
</evidence>
<evidence type="ECO:0000256" key="8">
    <source>
        <dbReference type="ARBA" id="ARBA00022737"/>
    </source>
</evidence>
<dbReference type="GO" id="GO:0007094">
    <property type="term" value="P:mitotic spindle assembly checkpoint signaling"/>
    <property type="evidence" value="ECO:0007669"/>
    <property type="project" value="InterPro"/>
</dbReference>
<evidence type="ECO:0000256" key="21">
    <source>
        <dbReference type="ARBA" id="ARBA00083992"/>
    </source>
</evidence>
<dbReference type="PROSITE" id="PS50088">
    <property type="entry name" value="ANK_REPEAT"/>
    <property type="match status" value="2"/>
</dbReference>
<evidence type="ECO:0000256" key="4">
    <source>
        <dbReference type="ARBA" id="ARBA00022454"/>
    </source>
</evidence>
<keyword evidence="14" id="KW-0131">Cell cycle</keyword>
<dbReference type="GO" id="GO:0051306">
    <property type="term" value="P:mitotic sister chromatid separation"/>
    <property type="evidence" value="ECO:0007669"/>
    <property type="project" value="InterPro"/>
</dbReference>
<feature type="domain" description="Protein kinase" evidence="24">
    <location>
        <begin position="210"/>
        <end position="505"/>
    </location>
</feature>
<dbReference type="FunFam" id="1.10.510.10:FF:000428">
    <property type="entry name" value="inactive serine/threonine-protein kinase TEX14 isoform X1"/>
    <property type="match status" value="1"/>
</dbReference>
<dbReference type="FunFam" id="1.25.40.20:FF:000153">
    <property type="entry name" value="inactive serine/threonine-protein kinase TEX14 isoform X3"/>
    <property type="match status" value="1"/>
</dbReference>
<evidence type="ECO:0000256" key="5">
    <source>
        <dbReference type="ARBA" id="ARBA00022490"/>
    </source>
</evidence>
<evidence type="ECO:0000256" key="14">
    <source>
        <dbReference type="ARBA" id="ARBA00023306"/>
    </source>
</evidence>
<evidence type="ECO:0000256" key="18">
    <source>
        <dbReference type="ARBA" id="ARBA00066020"/>
    </source>
</evidence>
<evidence type="ECO:0000256" key="1">
    <source>
        <dbReference type="ARBA" id="ARBA00004214"/>
    </source>
</evidence>
<dbReference type="InterPro" id="IPR000719">
    <property type="entry name" value="Prot_kinase_dom"/>
</dbReference>
<evidence type="ECO:0000256" key="13">
    <source>
        <dbReference type="ARBA" id="ARBA00023043"/>
    </source>
</evidence>
<dbReference type="PROSITE" id="PS50297">
    <property type="entry name" value="ANK_REP_REGION"/>
    <property type="match status" value="2"/>
</dbReference>
<dbReference type="SMART" id="SM00248">
    <property type="entry name" value="ANK"/>
    <property type="match status" value="3"/>
</dbReference>
<evidence type="ECO:0000256" key="23">
    <source>
        <dbReference type="SAM" id="MobiDB-lite"/>
    </source>
</evidence>
<feature type="compositionally biased region" description="Polar residues" evidence="23">
    <location>
        <begin position="1028"/>
        <end position="1037"/>
    </location>
</feature>
<dbReference type="InterPro" id="IPR001245">
    <property type="entry name" value="Ser-Thr/Tyr_kinase_cat_dom"/>
</dbReference>
<dbReference type="SUPFAM" id="SSF48403">
    <property type="entry name" value="Ankyrin repeat"/>
    <property type="match status" value="1"/>
</dbReference>
<dbReference type="Pfam" id="PF07714">
    <property type="entry name" value="PK_Tyr_Ser-Thr"/>
    <property type="match status" value="1"/>
</dbReference>
<evidence type="ECO:0000313" key="26">
    <source>
        <dbReference type="Proteomes" id="UP000557426"/>
    </source>
</evidence>
<keyword evidence="4" id="KW-0158">Chromosome</keyword>
<dbReference type="SUPFAM" id="SSF56112">
    <property type="entry name" value="Protein kinase-like (PK-like)"/>
    <property type="match status" value="1"/>
</dbReference>
<keyword evidence="26" id="KW-1185">Reference proteome</keyword>
<evidence type="ECO:0000256" key="3">
    <source>
        <dbReference type="ARBA" id="ARBA00004629"/>
    </source>
</evidence>
<feature type="compositionally biased region" description="Basic and acidic residues" evidence="23">
    <location>
        <begin position="1343"/>
        <end position="1364"/>
    </location>
</feature>
<reference evidence="25 26" key="1">
    <citation type="submission" date="2019-09" db="EMBL/GenBank/DDBJ databases">
        <title>Bird 10,000 Genomes (B10K) Project - Family phase.</title>
        <authorList>
            <person name="Zhang G."/>
        </authorList>
    </citation>
    <scope>NUCLEOTIDE SEQUENCE [LARGE SCALE GENOMIC DNA]</scope>
    <source>
        <strain evidence="25">B10K-DU-011-47</strain>
        <tissue evidence="25">Mixed tissue sample</tissue>
    </source>
</reference>
<dbReference type="PROSITE" id="PS50011">
    <property type="entry name" value="PROTEIN_KINASE_DOM"/>
    <property type="match status" value="1"/>
</dbReference>
<dbReference type="GO" id="GO:0005524">
    <property type="term" value="F:ATP binding"/>
    <property type="evidence" value="ECO:0007669"/>
    <property type="project" value="UniProtKB-KW"/>
</dbReference>
<keyword evidence="11" id="KW-0995">Kinetochore</keyword>
<organism evidence="25 26">
    <name type="scientific">Zapornia atra</name>
    <name type="common">Henderson crake</name>
    <dbReference type="NCBI Taxonomy" id="2585822"/>
    <lineage>
        <taxon>Eukaryota</taxon>
        <taxon>Metazoa</taxon>
        <taxon>Chordata</taxon>
        <taxon>Craniata</taxon>
        <taxon>Vertebrata</taxon>
        <taxon>Euteleostomi</taxon>
        <taxon>Archelosauria</taxon>
        <taxon>Archosauria</taxon>
        <taxon>Dinosauria</taxon>
        <taxon>Saurischia</taxon>
        <taxon>Theropoda</taxon>
        <taxon>Coelurosauria</taxon>
        <taxon>Aves</taxon>
        <taxon>Neognathae</taxon>
        <taxon>Neoaves</taxon>
        <taxon>Gruiformes</taxon>
        <taxon>Rallidae</taxon>
        <taxon>Zapornia</taxon>
    </lineage>
</organism>
<dbReference type="GO" id="GO:0000776">
    <property type="term" value="C:kinetochore"/>
    <property type="evidence" value="ECO:0007669"/>
    <property type="project" value="UniProtKB-KW"/>
</dbReference>
<evidence type="ECO:0000256" key="17">
    <source>
        <dbReference type="ARBA" id="ARBA00057673"/>
    </source>
</evidence>
<evidence type="ECO:0000256" key="12">
    <source>
        <dbReference type="ARBA" id="ARBA00022840"/>
    </source>
</evidence>
<dbReference type="InterPro" id="IPR039339">
    <property type="entry name" value="Tex14"/>
</dbReference>
<evidence type="ECO:0000256" key="15">
    <source>
        <dbReference type="ARBA" id="ARBA00023328"/>
    </source>
</evidence>
<feature type="non-terminal residue" evidence="25">
    <location>
        <position position="1405"/>
    </location>
</feature>
<feature type="region of interest" description="Disordered" evidence="23">
    <location>
        <begin position="548"/>
        <end position="570"/>
    </location>
</feature>
<comment type="function">
    <text evidence="17">Required both for the formation of intercellular bridges during meiosis and for kinetochore-microtubule attachment during mitosis. Intercellular bridges are evolutionarily conserved structures that connect differentiating germ cells and are required for spermatogenesis and male fertility. Acts by promoting the conversion of midbodies into intercellular bridges via its interaction with CEP55: interaction with CEP55 inhibits the interaction between CEP55 and PDCD6IP/ALIX and TSG101, blocking cell abscission and leading to transform midbodies into intercellular bridges. Also plays a role during mitosis: recruited to kinetochores by PLK1 during early mitosis and regulates the maturation of the outer kinetochores and microtubule attachment. Has no protein kinase activity in vitro.</text>
</comment>
<dbReference type="InterPro" id="IPR011009">
    <property type="entry name" value="Kinase-like_dom_sf"/>
</dbReference>
<keyword evidence="9" id="KW-0547">Nucleotide-binding</keyword>
<evidence type="ECO:0000313" key="25">
    <source>
        <dbReference type="EMBL" id="NXT84675.1"/>
    </source>
</evidence>
<keyword evidence="25" id="KW-0808">Transferase</keyword>
<dbReference type="PANTHER" id="PTHR23060">
    <property type="entry name" value="TESTIS EXPRESSED GENE 14"/>
    <property type="match status" value="1"/>
</dbReference>
<evidence type="ECO:0000259" key="24">
    <source>
        <dbReference type="PROSITE" id="PS50011"/>
    </source>
</evidence>
<keyword evidence="7" id="KW-0132">Cell division</keyword>
<evidence type="ECO:0000256" key="2">
    <source>
        <dbReference type="ARBA" id="ARBA00004496"/>
    </source>
</evidence>
<comment type="subcellular location">
    <subcellularLocation>
        <location evidence="3">Chromosome</location>
        <location evidence="3">Centromere</location>
        <location evidence="3">Kinetochore</location>
    </subcellularLocation>
    <subcellularLocation>
        <location evidence="2">Cytoplasm</location>
    </subcellularLocation>
    <subcellularLocation>
        <location evidence="1">Midbody</location>
    </subcellularLocation>
</comment>
<evidence type="ECO:0000256" key="16">
    <source>
        <dbReference type="ARBA" id="ARBA00038349"/>
    </source>
</evidence>
<evidence type="ECO:0000256" key="10">
    <source>
        <dbReference type="ARBA" id="ARBA00022776"/>
    </source>
</evidence>
<evidence type="ECO:0000256" key="7">
    <source>
        <dbReference type="ARBA" id="ARBA00022618"/>
    </source>
</evidence>
<dbReference type="Proteomes" id="UP000557426">
    <property type="component" value="Unassembled WGS sequence"/>
</dbReference>
<evidence type="ECO:0000256" key="11">
    <source>
        <dbReference type="ARBA" id="ARBA00022838"/>
    </source>
</evidence>
<keyword evidence="12" id="KW-0067">ATP-binding</keyword>
<keyword evidence="15" id="KW-0137">Centromere</keyword>